<feature type="transmembrane region" description="Helical" evidence="2">
    <location>
        <begin position="183"/>
        <end position="207"/>
    </location>
</feature>
<dbReference type="EMBL" id="KB932201">
    <property type="protein sequence ID" value="KCV72553.1"/>
    <property type="molecule type" value="Genomic_DNA"/>
</dbReference>
<proteinExistence type="predicted"/>
<keyword evidence="2" id="KW-1133">Transmembrane helix</keyword>
<organism evidence="4">
    <name type="scientific">Fonticula alba</name>
    <name type="common">Slime mold</name>
    <dbReference type="NCBI Taxonomy" id="691883"/>
    <lineage>
        <taxon>Eukaryota</taxon>
        <taxon>Rotosphaerida</taxon>
        <taxon>Fonticulaceae</taxon>
        <taxon>Fonticula</taxon>
    </lineage>
</organism>
<evidence type="ECO:0000256" key="1">
    <source>
        <dbReference type="SAM" id="MobiDB-lite"/>
    </source>
</evidence>
<gene>
    <name evidence="4" type="ORF">H696_00144</name>
</gene>
<reference evidence="4" key="1">
    <citation type="submission" date="2013-04" db="EMBL/GenBank/DDBJ databases">
        <title>The Genome Sequence of Fonticula alba ATCC 38817.</title>
        <authorList>
            <consortium name="The Broad Institute Genomics Platform"/>
            <person name="Russ C."/>
            <person name="Cuomo C."/>
            <person name="Burger G."/>
            <person name="Gray M.W."/>
            <person name="Holland P.W.H."/>
            <person name="King N."/>
            <person name="Lang F.B.F."/>
            <person name="Roger A.J."/>
            <person name="Ruiz-Trillo I."/>
            <person name="Brown M."/>
            <person name="Walker B."/>
            <person name="Young S."/>
            <person name="Zeng Q."/>
            <person name="Gargeya S."/>
            <person name="Fitzgerald M."/>
            <person name="Haas B."/>
            <person name="Abouelleil A."/>
            <person name="Allen A.W."/>
            <person name="Alvarado L."/>
            <person name="Arachchi H.M."/>
            <person name="Berlin A.M."/>
            <person name="Chapman S.B."/>
            <person name="Gainer-Dewar J."/>
            <person name="Goldberg J."/>
            <person name="Griggs A."/>
            <person name="Gujja S."/>
            <person name="Hansen M."/>
            <person name="Howarth C."/>
            <person name="Imamovic A."/>
            <person name="Ireland A."/>
            <person name="Larimer J."/>
            <person name="McCowan C."/>
            <person name="Murphy C."/>
            <person name="Pearson M."/>
            <person name="Poon T.W."/>
            <person name="Priest M."/>
            <person name="Roberts A."/>
            <person name="Saif S."/>
            <person name="Shea T."/>
            <person name="Sisk P."/>
            <person name="Sykes S."/>
            <person name="Wortman J."/>
            <person name="Nusbaum C."/>
            <person name="Birren B."/>
        </authorList>
    </citation>
    <scope>NUCLEOTIDE SEQUENCE [LARGE SCALE GENOMIC DNA]</scope>
    <source>
        <strain evidence="4">ATCC 38817</strain>
    </source>
</reference>
<feature type="region of interest" description="Disordered" evidence="1">
    <location>
        <begin position="134"/>
        <end position="154"/>
    </location>
</feature>
<keyword evidence="2" id="KW-0472">Membrane</keyword>
<accession>A0A058ZF38</accession>
<sequence length="389" mass="42611">MAGMFPLPRLIVGLALGLLLLASQVAGTRIWLDRRFSLGNEVHLPTRVQSAAAIISEDPAIIEPGATLRLRLKSDPSDVSLYIAMMTTKQYMAPAKQEHVQKFEFKGDIDVTFALPTGGRLHVVLIVPPRSFQPLPPPPGQESAEGSSSPVPQYPDAIQLTGTLDYVNPNAGPFTVDNAPRRILSSIMLGLYCVLLVGVVLTLAGLLEHFGEGTPWQPLPQRPASDLVASGPVGTRGGGGSGALSRLNIAQSWKNNSVRWPTYFRLPWQHFEPAVDPRVLKELQLVALAVFACKLVQFILRTMYYELNYVTLMPDGDPLFLLSRPDTATAYPFAYLFYLQSFFGMLADALLVALLLVSALGWSLVYERVSEREVQLFGRMCNTCLGDGD</sequence>
<feature type="signal peptide" evidence="3">
    <location>
        <begin position="1"/>
        <end position="27"/>
    </location>
</feature>
<feature type="transmembrane region" description="Helical" evidence="2">
    <location>
        <begin position="342"/>
        <end position="365"/>
    </location>
</feature>
<keyword evidence="2" id="KW-0812">Transmembrane</keyword>
<name>A0A058ZF38_FONAL</name>
<dbReference type="RefSeq" id="XP_009492254.1">
    <property type="nucleotide sequence ID" value="XM_009493979.1"/>
</dbReference>
<evidence type="ECO:0000256" key="2">
    <source>
        <dbReference type="SAM" id="Phobius"/>
    </source>
</evidence>
<dbReference type="Proteomes" id="UP000030693">
    <property type="component" value="Unassembled WGS sequence"/>
</dbReference>
<evidence type="ECO:0000256" key="3">
    <source>
        <dbReference type="SAM" id="SignalP"/>
    </source>
</evidence>
<dbReference type="GeneID" id="20524869"/>
<evidence type="ECO:0000313" key="4">
    <source>
        <dbReference type="EMBL" id="KCV72553.1"/>
    </source>
</evidence>
<keyword evidence="5" id="KW-1185">Reference proteome</keyword>
<protein>
    <submittedName>
        <fullName evidence="4">Uncharacterized protein</fullName>
    </submittedName>
</protein>
<dbReference type="AlphaFoldDB" id="A0A058ZF38"/>
<keyword evidence="3" id="KW-0732">Signal</keyword>
<feature type="chain" id="PRO_5001571105" evidence="3">
    <location>
        <begin position="28"/>
        <end position="389"/>
    </location>
</feature>
<evidence type="ECO:0000313" key="5">
    <source>
        <dbReference type="Proteomes" id="UP000030693"/>
    </source>
</evidence>